<dbReference type="InterPro" id="IPR014143">
    <property type="entry name" value="NHEJ_ligase_prk"/>
</dbReference>
<evidence type="ECO:0000256" key="13">
    <source>
        <dbReference type="ARBA" id="ARBA00022932"/>
    </source>
</evidence>
<dbReference type="Proteomes" id="UP001262754">
    <property type="component" value="Unassembled WGS sequence"/>
</dbReference>
<keyword evidence="12" id="KW-0067">ATP-binding</keyword>
<evidence type="ECO:0000259" key="25">
    <source>
        <dbReference type="Pfam" id="PF21686"/>
    </source>
</evidence>
<dbReference type="Pfam" id="PF01068">
    <property type="entry name" value="DNA_ligase_A_M"/>
    <property type="match status" value="1"/>
</dbReference>
<feature type="region of interest" description="Disordered" evidence="21">
    <location>
        <begin position="1"/>
        <end position="24"/>
    </location>
</feature>
<keyword evidence="14" id="KW-0238">DNA-binding</keyword>
<evidence type="ECO:0000256" key="16">
    <source>
        <dbReference type="ARBA" id="ARBA00023204"/>
    </source>
</evidence>
<sequence length="880" mass="95902">MAASKLSKYQEMRDFSRTAEPSGNEKVVPSQALRFVIQKHAASHLHFDLRLEYDGTFKSWAVPKGPSLDPADRRLAMEVEDHPLDYGDFEGTIPKGQYGGGTVMLWDRGYWAPEKGFEKIGAALAKGELKFVMEGGRMHGSWVIVRTKRDSRGRASWMLIKHRDEAAEPGNPGGPSDEDRSIASGRTMAEITNGKGKAATPFMTASGADAGAVWQSDRDASAPAGLIRPVKATGRKPKTVKALPEFIEPQLTKPAEKPPTGPGWAHEIKFDGYRMQLRTQGGKAVLRTRKGLDWSDKFKEITAAGAKLGDGIIDGEVVALDETGAPDFAALQAAISSGQTKDLVFFVFDQLFEGLEDLRELPLADRKARLATHLEGAAANLRFVDHFITAGDAVLLSACRMDLEGIISKRLDAPYRSGRGETWTKSKCRAGHEVVIGGYTTTNGSFRSLIAGVFRDGKLFHIGRIGTGFGRDKVAVILPKLQALAISKSPFEGKEGPSRAGRLGEVHWVRPELVAEIEYEGFTADGQLRQAAFKALREDKPAAEVETVEPAPAKTALAEPKAQKAKSAATVSVGGGSASPRGSAVVMGQTISNAGKALWPDAGDGRPVTKLDLAQYYEAVGPWMIEHVRGRPCSMIRMPDGIEGKQQFFQRHSGQGQSALISEVEVWGDRKPYLQFDKVEALVAAAQVGALELHPWNSEPFLPEQPGRLVFDLDPAPDVPFEWVIEGAREVRDRLQDLGLVSFCKTTGGKGLHVVTPLEAEGLNWDIAKAFARDVCKAMAADNPERYLIVMAKAKRTGKIFLDYLRNDRMATAVAPLSPRGRPGAPISMPLSWTQVKNGLDPAKYTLRTVPALVRKLTAWDDYCDGERRLEDAIRRLGKV</sequence>
<evidence type="ECO:0000256" key="11">
    <source>
        <dbReference type="ARBA" id="ARBA00022839"/>
    </source>
</evidence>
<dbReference type="NCBIfam" id="TIGR02776">
    <property type="entry name" value="NHEJ_ligase_prk"/>
    <property type="match status" value="1"/>
</dbReference>
<evidence type="ECO:0000259" key="23">
    <source>
        <dbReference type="Pfam" id="PF04679"/>
    </source>
</evidence>
<keyword evidence="16" id="KW-0234">DNA repair</keyword>
<keyword evidence="15" id="KW-0233">DNA recombination</keyword>
<evidence type="ECO:0000256" key="17">
    <source>
        <dbReference type="ARBA" id="ARBA00023211"/>
    </source>
</evidence>
<dbReference type="InterPro" id="IPR014145">
    <property type="entry name" value="LigD_pol_dom"/>
</dbReference>
<keyword evidence="7" id="KW-0479">Metal-binding</keyword>
<accession>A0ABU1MVW0</accession>
<feature type="domain" description="DNA ligase D polymerase" evidence="25">
    <location>
        <begin position="609"/>
        <end position="857"/>
    </location>
</feature>
<dbReference type="InterPro" id="IPR012309">
    <property type="entry name" value="DNA_ligase_ATP-dep_C"/>
</dbReference>
<keyword evidence="10" id="KW-0378">Hydrolase</keyword>
<dbReference type="RefSeq" id="WP_310029829.1">
    <property type="nucleotide sequence ID" value="NZ_JAVDRL010000003.1"/>
</dbReference>
<dbReference type="InterPro" id="IPR014144">
    <property type="entry name" value="LigD_PE_domain"/>
</dbReference>
<organism evidence="26 27">
    <name type="scientific">Caulobacter rhizosphaerae</name>
    <dbReference type="NCBI Taxonomy" id="2010972"/>
    <lineage>
        <taxon>Bacteria</taxon>
        <taxon>Pseudomonadati</taxon>
        <taxon>Pseudomonadota</taxon>
        <taxon>Alphaproteobacteria</taxon>
        <taxon>Caulobacterales</taxon>
        <taxon>Caulobacteraceae</taxon>
        <taxon>Caulobacter</taxon>
    </lineage>
</organism>
<keyword evidence="6" id="KW-0540">Nuclease</keyword>
<keyword evidence="17" id="KW-0464">Manganese</keyword>
<evidence type="ECO:0000256" key="8">
    <source>
        <dbReference type="ARBA" id="ARBA00022741"/>
    </source>
</evidence>
<dbReference type="SUPFAM" id="SSF56091">
    <property type="entry name" value="DNA ligase/mRNA capping enzyme, catalytic domain"/>
    <property type="match status" value="1"/>
</dbReference>
<evidence type="ECO:0000256" key="3">
    <source>
        <dbReference type="ARBA" id="ARBA00022598"/>
    </source>
</evidence>
<feature type="compositionally biased region" description="Basic and acidic residues" evidence="21">
    <location>
        <begin position="8"/>
        <end position="17"/>
    </location>
</feature>
<evidence type="ECO:0000256" key="1">
    <source>
        <dbReference type="ARBA" id="ARBA00001936"/>
    </source>
</evidence>
<dbReference type="NCBIfam" id="TIGR02779">
    <property type="entry name" value="NHEJ_ligase_lig"/>
    <property type="match status" value="1"/>
</dbReference>
<dbReference type="PANTHER" id="PTHR42705:SF2">
    <property type="entry name" value="BIFUNCTIONAL NON-HOMOLOGOUS END JOINING PROTEIN LIGD"/>
    <property type="match status" value="1"/>
</dbReference>
<dbReference type="Pfam" id="PF04679">
    <property type="entry name" value="DNA_ligase_A_C"/>
    <property type="match status" value="1"/>
</dbReference>
<dbReference type="InterPro" id="IPR012310">
    <property type="entry name" value="DNA_ligase_ATP-dep_cent"/>
</dbReference>
<evidence type="ECO:0000256" key="9">
    <source>
        <dbReference type="ARBA" id="ARBA00022763"/>
    </source>
</evidence>
<dbReference type="NCBIfam" id="TIGR02778">
    <property type="entry name" value="ligD_pol"/>
    <property type="match status" value="1"/>
</dbReference>
<dbReference type="InterPro" id="IPR012340">
    <property type="entry name" value="NA-bd_OB-fold"/>
</dbReference>
<dbReference type="Gene3D" id="3.30.1490.70">
    <property type="match status" value="1"/>
</dbReference>
<evidence type="ECO:0000256" key="12">
    <source>
        <dbReference type="ARBA" id="ARBA00022840"/>
    </source>
</evidence>
<evidence type="ECO:0000256" key="5">
    <source>
        <dbReference type="ARBA" id="ARBA00022695"/>
    </source>
</evidence>
<comment type="cofactor">
    <cofactor evidence="1">
        <name>Mn(2+)</name>
        <dbReference type="ChEBI" id="CHEBI:29035"/>
    </cofactor>
</comment>
<keyword evidence="9" id="KW-0227">DNA damage</keyword>
<evidence type="ECO:0000256" key="4">
    <source>
        <dbReference type="ARBA" id="ARBA00022679"/>
    </source>
</evidence>
<evidence type="ECO:0000259" key="24">
    <source>
        <dbReference type="Pfam" id="PF13298"/>
    </source>
</evidence>
<dbReference type="Gene3D" id="3.90.920.10">
    <property type="entry name" value="DNA primase, PRIM domain"/>
    <property type="match status" value="1"/>
</dbReference>
<dbReference type="Gene3D" id="2.40.50.140">
    <property type="entry name" value="Nucleic acid-binding proteins"/>
    <property type="match status" value="1"/>
</dbReference>
<dbReference type="GO" id="GO:0003910">
    <property type="term" value="F:DNA ligase (ATP) activity"/>
    <property type="evidence" value="ECO:0007669"/>
    <property type="project" value="UniProtKB-EC"/>
</dbReference>
<evidence type="ECO:0000256" key="7">
    <source>
        <dbReference type="ARBA" id="ARBA00022723"/>
    </source>
</evidence>
<feature type="domain" description="ATP-dependent DNA ligase family profile" evidence="22">
    <location>
        <begin position="262"/>
        <end position="427"/>
    </location>
</feature>
<dbReference type="NCBIfam" id="NF004628">
    <property type="entry name" value="PRK05972.1"/>
    <property type="match status" value="1"/>
</dbReference>
<dbReference type="NCBIfam" id="TIGR02777">
    <property type="entry name" value="LigD_PE_dom"/>
    <property type="match status" value="1"/>
</dbReference>
<gene>
    <name evidence="26" type="ORF">J2800_001050</name>
</gene>
<dbReference type="CDD" id="cd07906">
    <property type="entry name" value="Adenylation_DNA_ligase_LigD_LigC"/>
    <property type="match status" value="1"/>
</dbReference>
<dbReference type="EC" id="6.5.1.1" evidence="2"/>
<evidence type="ECO:0000259" key="22">
    <source>
        <dbReference type="Pfam" id="PF01068"/>
    </source>
</evidence>
<feature type="domain" description="DNA ligase D 3'-phosphoesterase" evidence="24">
    <location>
        <begin position="38"/>
        <end position="146"/>
    </location>
</feature>
<keyword evidence="3 26" id="KW-0436">Ligase</keyword>
<evidence type="ECO:0000256" key="6">
    <source>
        <dbReference type="ARBA" id="ARBA00022722"/>
    </source>
</evidence>
<dbReference type="EMBL" id="JAVDRL010000003">
    <property type="protein sequence ID" value="MDR6530314.1"/>
    <property type="molecule type" value="Genomic_DNA"/>
</dbReference>
<name>A0ABU1MVW0_9CAUL</name>
<dbReference type="Gene3D" id="3.30.470.30">
    <property type="entry name" value="DNA ligase/mRNA capping enzyme"/>
    <property type="match status" value="1"/>
</dbReference>
<dbReference type="Pfam" id="PF21686">
    <property type="entry name" value="LigD_Prim-Pol"/>
    <property type="match status" value="1"/>
</dbReference>
<keyword evidence="18" id="KW-0511">Multifunctional enzyme</keyword>
<evidence type="ECO:0000313" key="27">
    <source>
        <dbReference type="Proteomes" id="UP001262754"/>
    </source>
</evidence>
<comment type="catalytic activity">
    <reaction evidence="20">
        <text>ATP + (deoxyribonucleotide)n-3'-hydroxyl + 5'-phospho-(deoxyribonucleotide)m = (deoxyribonucleotide)n+m + AMP + diphosphate.</text>
        <dbReference type="EC" id="6.5.1.1"/>
    </reaction>
</comment>
<evidence type="ECO:0000256" key="19">
    <source>
        <dbReference type="ARBA" id="ARBA00029943"/>
    </source>
</evidence>
<protein>
    <recommendedName>
        <fullName evidence="2">DNA ligase (ATP)</fullName>
        <ecNumber evidence="2">6.5.1.1</ecNumber>
    </recommendedName>
    <alternativeName>
        <fullName evidence="19">NHEJ DNA polymerase</fullName>
    </alternativeName>
</protein>
<dbReference type="InterPro" id="IPR052171">
    <property type="entry name" value="NHEJ_LigD"/>
</dbReference>
<keyword evidence="4" id="KW-0808">Transferase</keyword>
<dbReference type="InterPro" id="IPR014146">
    <property type="entry name" value="LigD_ligase_dom"/>
</dbReference>
<keyword evidence="27" id="KW-1185">Reference proteome</keyword>
<feature type="domain" description="DNA ligase ATP-dependent C-terminal" evidence="23">
    <location>
        <begin position="443"/>
        <end position="540"/>
    </location>
</feature>
<dbReference type="PANTHER" id="PTHR42705">
    <property type="entry name" value="BIFUNCTIONAL NON-HOMOLOGOUS END JOINING PROTEIN LIGD"/>
    <property type="match status" value="1"/>
</dbReference>
<keyword evidence="8" id="KW-0547">Nucleotide-binding</keyword>
<evidence type="ECO:0000256" key="18">
    <source>
        <dbReference type="ARBA" id="ARBA00023268"/>
    </source>
</evidence>
<proteinExistence type="predicted"/>
<dbReference type="CDD" id="cd04862">
    <property type="entry name" value="PaeLigD_Pol_like"/>
    <property type="match status" value="1"/>
</dbReference>
<dbReference type="Pfam" id="PF13298">
    <property type="entry name" value="LigD_N"/>
    <property type="match status" value="1"/>
</dbReference>
<evidence type="ECO:0000256" key="20">
    <source>
        <dbReference type="ARBA" id="ARBA00034003"/>
    </source>
</evidence>
<evidence type="ECO:0000256" key="21">
    <source>
        <dbReference type="SAM" id="MobiDB-lite"/>
    </source>
</evidence>
<evidence type="ECO:0000256" key="10">
    <source>
        <dbReference type="ARBA" id="ARBA00022801"/>
    </source>
</evidence>
<keyword evidence="11" id="KW-0269">Exonuclease</keyword>
<dbReference type="CDD" id="cd07971">
    <property type="entry name" value="OBF_DNA_ligase_LigD"/>
    <property type="match status" value="1"/>
</dbReference>
<keyword evidence="13" id="KW-0239">DNA-directed DNA polymerase</keyword>
<evidence type="ECO:0000313" key="26">
    <source>
        <dbReference type="EMBL" id="MDR6530314.1"/>
    </source>
</evidence>
<comment type="caution">
    <text evidence="26">The sequence shown here is derived from an EMBL/GenBank/DDBJ whole genome shotgun (WGS) entry which is preliminary data.</text>
</comment>
<evidence type="ECO:0000256" key="2">
    <source>
        <dbReference type="ARBA" id="ARBA00012727"/>
    </source>
</evidence>
<keyword evidence="5" id="KW-0548">Nucleotidyltransferase</keyword>
<evidence type="ECO:0000256" key="15">
    <source>
        <dbReference type="ARBA" id="ARBA00023172"/>
    </source>
</evidence>
<dbReference type="InterPro" id="IPR033651">
    <property type="entry name" value="PaeLigD_Pol-like"/>
</dbReference>
<dbReference type="SUPFAM" id="SSF50249">
    <property type="entry name" value="Nucleic acid-binding proteins"/>
    <property type="match status" value="1"/>
</dbReference>
<reference evidence="26 27" key="1">
    <citation type="submission" date="2023-07" db="EMBL/GenBank/DDBJ databases">
        <title>Sorghum-associated microbial communities from plants grown in Nebraska, USA.</title>
        <authorList>
            <person name="Schachtman D."/>
        </authorList>
    </citation>
    <scope>NUCLEOTIDE SEQUENCE [LARGE SCALE GENOMIC DNA]</scope>
    <source>
        <strain evidence="26 27">DS2154</strain>
    </source>
</reference>
<evidence type="ECO:0000256" key="14">
    <source>
        <dbReference type="ARBA" id="ARBA00023125"/>
    </source>
</evidence>